<dbReference type="AlphaFoldDB" id="B8M6N3"/>
<organism evidence="1 2">
    <name type="scientific">Talaromyces stipitatus (strain ATCC 10500 / CBS 375.48 / QM 6759 / NRRL 1006)</name>
    <name type="common">Penicillium stipitatum</name>
    <dbReference type="NCBI Taxonomy" id="441959"/>
    <lineage>
        <taxon>Eukaryota</taxon>
        <taxon>Fungi</taxon>
        <taxon>Dikarya</taxon>
        <taxon>Ascomycota</taxon>
        <taxon>Pezizomycotina</taxon>
        <taxon>Eurotiomycetes</taxon>
        <taxon>Eurotiomycetidae</taxon>
        <taxon>Eurotiales</taxon>
        <taxon>Trichocomaceae</taxon>
        <taxon>Talaromyces</taxon>
        <taxon>Talaromyces sect. Talaromyces</taxon>
    </lineage>
</organism>
<reference evidence="2" key="1">
    <citation type="journal article" date="2015" name="Genome Announc.">
        <title>Genome sequence of the AIDS-associated pathogen Penicillium marneffei (ATCC18224) and its near taxonomic relative Talaromyces stipitatus (ATCC10500).</title>
        <authorList>
            <person name="Nierman W.C."/>
            <person name="Fedorova-Abrams N.D."/>
            <person name="Andrianopoulos A."/>
        </authorList>
    </citation>
    <scope>NUCLEOTIDE SEQUENCE [LARGE SCALE GENOMIC DNA]</scope>
    <source>
        <strain evidence="2">ATCC 10500 / CBS 375.48 / QM 6759 / NRRL 1006</strain>
    </source>
</reference>
<evidence type="ECO:0000313" key="1">
    <source>
        <dbReference type="EMBL" id="EED19495.1"/>
    </source>
</evidence>
<proteinExistence type="predicted"/>
<name>B8M6N3_TALSN</name>
<dbReference type="eggNOG" id="ENOG502SHY4">
    <property type="taxonomic scope" value="Eukaryota"/>
</dbReference>
<evidence type="ECO:0000313" key="2">
    <source>
        <dbReference type="Proteomes" id="UP000001745"/>
    </source>
</evidence>
<dbReference type="InParanoid" id="B8M6N3"/>
<sequence>MAFSLKNSLMERGPLEQRWSALEEERQTVCKELNGMVKAWRSIEQSDKSCSLNNQPLNDIFLSNHGDLTGPFHSDVVQKFQDGYDIEIDEDVSVDFTHSDLVPSKILTSSGPNPIIAAVLDWGQVGWYPAYWEYFKARRVRPNPEDFDDDLDEEWNTKYLPTIIDPVDETVYHP</sequence>
<protein>
    <recommendedName>
        <fullName evidence="3">Aminoglycoside phosphotransferase domain-containing protein</fullName>
    </recommendedName>
</protein>
<gene>
    <name evidence="1" type="ORF">TSTA_027860</name>
</gene>
<dbReference type="HOGENOM" id="CLU_021768_9_0_1"/>
<dbReference type="Proteomes" id="UP000001745">
    <property type="component" value="Unassembled WGS sequence"/>
</dbReference>
<dbReference type="OrthoDB" id="2906425at2759"/>
<dbReference type="PhylomeDB" id="B8M6N3"/>
<dbReference type="RefSeq" id="XP_002479929.1">
    <property type="nucleotide sequence ID" value="XM_002479884.1"/>
</dbReference>
<dbReference type="OMA" id="IWGALND"/>
<accession>B8M6N3</accession>
<dbReference type="EMBL" id="EQ962654">
    <property type="protein sequence ID" value="EED19495.1"/>
    <property type="molecule type" value="Genomic_DNA"/>
</dbReference>
<dbReference type="GeneID" id="8108302"/>
<evidence type="ECO:0008006" key="3">
    <source>
        <dbReference type="Google" id="ProtNLM"/>
    </source>
</evidence>
<keyword evidence="2" id="KW-1185">Reference proteome</keyword>
<dbReference type="VEuPathDB" id="FungiDB:TSTA_027860"/>